<reference evidence="2 3" key="1">
    <citation type="submission" date="2019-12" db="EMBL/GenBank/DDBJ databases">
        <authorList>
            <person name="Lee S.D."/>
        </authorList>
    </citation>
    <scope>NUCLEOTIDE SEQUENCE [LARGE SCALE GENOMIC DNA]</scope>
    <source>
        <strain evidence="2 3">GH1-50</strain>
    </source>
</reference>
<name>A0A7C9ISH1_9RHOB</name>
<keyword evidence="3" id="KW-1185">Reference proteome</keyword>
<evidence type="ECO:0000256" key="1">
    <source>
        <dbReference type="SAM" id="MobiDB-lite"/>
    </source>
</evidence>
<organism evidence="2 3">
    <name type="scientific">Kangsaoukella pontilimi</name>
    <dbReference type="NCBI Taxonomy" id="2691042"/>
    <lineage>
        <taxon>Bacteria</taxon>
        <taxon>Pseudomonadati</taxon>
        <taxon>Pseudomonadota</taxon>
        <taxon>Alphaproteobacteria</taxon>
        <taxon>Rhodobacterales</taxon>
        <taxon>Paracoccaceae</taxon>
        <taxon>Kangsaoukella</taxon>
    </lineage>
</organism>
<evidence type="ECO:0000313" key="3">
    <source>
        <dbReference type="Proteomes" id="UP000480350"/>
    </source>
</evidence>
<dbReference type="Proteomes" id="UP000480350">
    <property type="component" value="Unassembled WGS sequence"/>
</dbReference>
<dbReference type="AlphaFoldDB" id="A0A7C9ISH1"/>
<reference evidence="2 3" key="2">
    <citation type="submission" date="2020-03" db="EMBL/GenBank/DDBJ databases">
        <title>Kangsaoukella pontilimi gen. nov., sp. nov., a new member of the family Rhodobacteraceae isolated from a tidal mudflat.</title>
        <authorList>
            <person name="Kim I.S."/>
        </authorList>
    </citation>
    <scope>NUCLEOTIDE SEQUENCE [LARGE SCALE GENOMIC DNA]</scope>
    <source>
        <strain evidence="2 3">GH1-50</strain>
    </source>
</reference>
<evidence type="ECO:0000313" key="2">
    <source>
        <dbReference type="EMBL" id="MXQ08586.1"/>
    </source>
</evidence>
<feature type="compositionally biased region" description="Basic and acidic residues" evidence="1">
    <location>
        <begin position="16"/>
        <end position="28"/>
    </location>
</feature>
<feature type="region of interest" description="Disordered" evidence="1">
    <location>
        <begin position="1"/>
        <end position="69"/>
    </location>
</feature>
<accession>A0A7C9ISH1</accession>
<protein>
    <submittedName>
        <fullName evidence="2">Uncharacterized protein</fullName>
    </submittedName>
</protein>
<sequence>MSDTKKSGATAPQVKKAIDENRGDRIENHPAAAPLGTDAEAGAAETAREELKIARREAARHTSGKSEGS</sequence>
<comment type="caution">
    <text evidence="2">The sequence shown here is derived from an EMBL/GenBank/DDBJ whole genome shotgun (WGS) entry which is preliminary data.</text>
</comment>
<dbReference type="RefSeq" id="WP_160764499.1">
    <property type="nucleotide sequence ID" value="NZ_WUPT01000002.1"/>
</dbReference>
<dbReference type="EMBL" id="WUPT01000002">
    <property type="protein sequence ID" value="MXQ08586.1"/>
    <property type="molecule type" value="Genomic_DNA"/>
</dbReference>
<gene>
    <name evidence="2" type="ORF">GQ651_12080</name>
</gene>
<feature type="compositionally biased region" description="Basic and acidic residues" evidence="1">
    <location>
        <begin position="46"/>
        <end position="60"/>
    </location>
</feature>
<proteinExistence type="predicted"/>